<protein>
    <submittedName>
        <fullName evidence="1">Uncharacterized protein DUF4442</fullName>
    </submittedName>
</protein>
<accession>A0ABX4Q1A9</accession>
<dbReference type="Proteomes" id="UP000232455">
    <property type="component" value="Unassembled WGS sequence"/>
</dbReference>
<evidence type="ECO:0000313" key="2">
    <source>
        <dbReference type="Proteomes" id="UP000232455"/>
    </source>
</evidence>
<dbReference type="InterPro" id="IPR029069">
    <property type="entry name" value="HotDog_dom_sf"/>
</dbReference>
<dbReference type="InterPro" id="IPR027961">
    <property type="entry name" value="DUF4442"/>
</dbReference>
<proteinExistence type="predicted"/>
<gene>
    <name evidence="1" type="ORF">ATI02_3461</name>
</gene>
<organism evidence="1 2">
    <name type="scientific">Pseudomonas baetica</name>
    <dbReference type="NCBI Taxonomy" id="674054"/>
    <lineage>
        <taxon>Bacteria</taxon>
        <taxon>Pseudomonadati</taxon>
        <taxon>Pseudomonadota</taxon>
        <taxon>Gammaproteobacteria</taxon>
        <taxon>Pseudomonadales</taxon>
        <taxon>Pseudomonadaceae</taxon>
        <taxon>Pseudomonas</taxon>
    </lineage>
</organism>
<dbReference type="Pfam" id="PF14539">
    <property type="entry name" value="DUF4442"/>
    <property type="match status" value="1"/>
</dbReference>
<name>A0ABX4Q1A9_9PSED</name>
<evidence type="ECO:0000313" key="1">
    <source>
        <dbReference type="EMBL" id="PKA70547.1"/>
    </source>
</evidence>
<reference evidence="1 2" key="1">
    <citation type="submission" date="2017-11" db="EMBL/GenBank/DDBJ databases">
        <title>Genome sequencing of a diverse group of Pseudomonas species.</title>
        <authorList>
            <person name="Loper J."/>
        </authorList>
    </citation>
    <scope>NUCLEOTIDE SEQUENCE [LARGE SCALE GENOMIC DNA]</scope>
    <source>
        <strain evidence="1 2">LMG 25716</strain>
    </source>
</reference>
<dbReference type="EMBL" id="PHHE01000001">
    <property type="protein sequence ID" value="PKA70547.1"/>
    <property type="molecule type" value="Genomic_DNA"/>
</dbReference>
<dbReference type="SUPFAM" id="SSF54637">
    <property type="entry name" value="Thioesterase/thiol ester dehydrase-isomerase"/>
    <property type="match status" value="1"/>
</dbReference>
<comment type="caution">
    <text evidence="1">The sequence shown here is derived from an EMBL/GenBank/DDBJ whole genome shotgun (WGS) entry which is preliminary data.</text>
</comment>
<dbReference type="Gene3D" id="3.10.129.10">
    <property type="entry name" value="Hotdog Thioesterase"/>
    <property type="match status" value="1"/>
</dbReference>
<sequence length="163" mass="18741">MRNWLIRSFGKARLMRWVMTFYPPYLGAGVRVRHISDDFRDVQVSMGLGWYNRNYVGTQFGGSLYSMVDPFLMLMLMLMENLGSRYIVWDKAADIDFIAPGKGPVFARFNIDETLLDEIRRQTATGEKYLPQLQVDIHDGAGNLVARVGKTLYVRLKPQARQA</sequence>
<keyword evidence="2" id="KW-1185">Reference proteome</keyword>
<dbReference type="RefSeq" id="WP_100846887.1">
    <property type="nucleotide sequence ID" value="NZ_PHHE01000001.1"/>
</dbReference>